<organism evidence="1 2">
    <name type="scientific">Littorina saxatilis</name>
    <dbReference type="NCBI Taxonomy" id="31220"/>
    <lineage>
        <taxon>Eukaryota</taxon>
        <taxon>Metazoa</taxon>
        <taxon>Spiralia</taxon>
        <taxon>Lophotrochozoa</taxon>
        <taxon>Mollusca</taxon>
        <taxon>Gastropoda</taxon>
        <taxon>Caenogastropoda</taxon>
        <taxon>Littorinimorpha</taxon>
        <taxon>Littorinoidea</taxon>
        <taxon>Littorinidae</taxon>
        <taxon>Littorina</taxon>
    </lineage>
</organism>
<reference evidence="1 2" key="1">
    <citation type="submission" date="2024-02" db="EMBL/GenBank/DDBJ databases">
        <title>Chromosome-scale genome assembly of the rough periwinkle Littorina saxatilis.</title>
        <authorList>
            <person name="De Jode A."/>
            <person name="Faria R."/>
            <person name="Formenti G."/>
            <person name="Sims Y."/>
            <person name="Smith T.P."/>
            <person name="Tracey A."/>
            <person name="Wood J.M.D."/>
            <person name="Zagrodzka Z.B."/>
            <person name="Johannesson K."/>
            <person name="Butlin R.K."/>
            <person name="Leder E.H."/>
        </authorList>
    </citation>
    <scope>NUCLEOTIDE SEQUENCE [LARGE SCALE GENOMIC DNA]</scope>
    <source>
        <strain evidence="1">Snail1</strain>
        <tissue evidence="1">Muscle</tissue>
    </source>
</reference>
<dbReference type="AlphaFoldDB" id="A0AAN9ATE4"/>
<evidence type="ECO:0000313" key="2">
    <source>
        <dbReference type="Proteomes" id="UP001374579"/>
    </source>
</evidence>
<proteinExistence type="predicted"/>
<comment type="caution">
    <text evidence="1">The sequence shown here is derived from an EMBL/GenBank/DDBJ whole genome shotgun (WGS) entry which is preliminary data.</text>
</comment>
<evidence type="ECO:0000313" key="1">
    <source>
        <dbReference type="EMBL" id="KAK7092601.1"/>
    </source>
</evidence>
<keyword evidence="2" id="KW-1185">Reference proteome</keyword>
<name>A0AAN9ATE4_9CAEN</name>
<dbReference type="Proteomes" id="UP001374579">
    <property type="component" value="Unassembled WGS sequence"/>
</dbReference>
<protein>
    <submittedName>
        <fullName evidence="1">Uncharacterized protein</fullName>
    </submittedName>
</protein>
<dbReference type="EMBL" id="JBAMIC010000021">
    <property type="protein sequence ID" value="KAK7092601.1"/>
    <property type="molecule type" value="Genomic_DNA"/>
</dbReference>
<gene>
    <name evidence="1" type="ORF">V1264_008322</name>
</gene>
<sequence length="135" mass="15376">MERPAKKRKKAGHGQHMSEWEKTYFGVVRSSDKGKEYSLCVPCGSLIKVKVAASGHYDLKPHFETAVHKQSLIRLKQFKPVNQHFQKRDSRLPTEDVTQANAMKPLPQSICFCHGKVSYCHRVLLPTTSVMLEVI</sequence>
<accession>A0AAN9ATE4</accession>